<organism evidence="3 4">
    <name type="scientific">Cerrena zonata</name>
    <dbReference type="NCBI Taxonomy" id="2478898"/>
    <lineage>
        <taxon>Eukaryota</taxon>
        <taxon>Fungi</taxon>
        <taxon>Dikarya</taxon>
        <taxon>Basidiomycota</taxon>
        <taxon>Agaricomycotina</taxon>
        <taxon>Agaricomycetes</taxon>
        <taxon>Polyporales</taxon>
        <taxon>Cerrenaceae</taxon>
        <taxon>Cerrena</taxon>
    </lineage>
</organism>
<dbReference type="GO" id="GO:0006629">
    <property type="term" value="P:lipid metabolic process"/>
    <property type="evidence" value="ECO:0007669"/>
    <property type="project" value="InterPro"/>
</dbReference>
<dbReference type="InterPro" id="IPR002921">
    <property type="entry name" value="Fungal_lipase-type"/>
</dbReference>
<evidence type="ECO:0000256" key="1">
    <source>
        <dbReference type="SAM" id="MobiDB-lite"/>
    </source>
</evidence>
<keyword evidence="4" id="KW-1185">Reference proteome</keyword>
<dbReference type="SUPFAM" id="SSF53474">
    <property type="entry name" value="alpha/beta-Hydrolases"/>
    <property type="match status" value="1"/>
</dbReference>
<dbReference type="Pfam" id="PF01764">
    <property type="entry name" value="Lipase_3"/>
    <property type="match status" value="1"/>
</dbReference>
<feature type="compositionally biased region" description="Polar residues" evidence="1">
    <location>
        <begin position="17"/>
        <end position="27"/>
    </location>
</feature>
<accession>A0AAW0GSV1</accession>
<dbReference type="EMBL" id="JASBNA010000001">
    <property type="protein sequence ID" value="KAK7695741.1"/>
    <property type="molecule type" value="Genomic_DNA"/>
</dbReference>
<reference evidence="3 4" key="1">
    <citation type="submission" date="2022-09" db="EMBL/GenBank/DDBJ databases">
        <authorList>
            <person name="Palmer J.M."/>
        </authorList>
    </citation>
    <scope>NUCLEOTIDE SEQUENCE [LARGE SCALE GENOMIC DNA]</scope>
    <source>
        <strain evidence="3 4">DSM 7382</strain>
    </source>
</reference>
<dbReference type="Proteomes" id="UP001385951">
    <property type="component" value="Unassembled WGS sequence"/>
</dbReference>
<comment type="caution">
    <text evidence="3">The sequence shown here is derived from an EMBL/GenBank/DDBJ whole genome shotgun (WGS) entry which is preliminary data.</text>
</comment>
<proteinExistence type="predicted"/>
<dbReference type="InterPro" id="IPR029058">
    <property type="entry name" value="AB_hydrolase_fold"/>
</dbReference>
<sequence length="178" mass="19062">MAENTIEVTVSPGLITSPPQSESSNEAPRSLPQDLLLVVFIHGFKGTDSTFGQFPERLRHVLTETIPGLIVESIVFPAYETKGELNAAVIRFADWLTNLTVQREVAYGVSGGAGKAKIVLCGHSMGGLLAADALIEFARTRPDTRAPLWPNIVACIAYDTPVCGLLCNFCRACSSNVA</sequence>
<name>A0AAW0GSV1_9APHY</name>
<gene>
    <name evidence="3" type="ORF">QCA50_000377</name>
</gene>
<evidence type="ECO:0000313" key="3">
    <source>
        <dbReference type="EMBL" id="KAK7695741.1"/>
    </source>
</evidence>
<feature type="domain" description="Fungal lipase-type" evidence="2">
    <location>
        <begin position="44"/>
        <end position="164"/>
    </location>
</feature>
<evidence type="ECO:0000313" key="4">
    <source>
        <dbReference type="Proteomes" id="UP001385951"/>
    </source>
</evidence>
<dbReference type="Gene3D" id="3.40.50.1820">
    <property type="entry name" value="alpha/beta hydrolase"/>
    <property type="match status" value="1"/>
</dbReference>
<evidence type="ECO:0000259" key="2">
    <source>
        <dbReference type="Pfam" id="PF01764"/>
    </source>
</evidence>
<dbReference type="AlphaFoldDB" id="A0AAW0GSV1"/>
<protein>
    <recommendedName>
        <fullName evidence="2">Fungal lipase-type domain-containing protein</fullName>
    </recommendedName>
</protein>
<dbReference type="PANTHER" id="PTHR47842:SF1">
    <property type="entry name" value="DUF676 DOMAIN-CONTAINING PROTEIN"/>
    <property type="match status" value="1"/>
</dbReference>
<feature type="region of interest" description="Disordered" evidence="1">
    <location>
        <begin position="1"/>
        <end position="28"/>
    </location>
</feature>
<dbReference type="PANTHER" id="PTHR47842">
    <property type="entry name" value="EXPRESSED PROTEIN"/>
    <property type="match status" value="1"/>
</dbReference>